<gene>
    <name evidence="7" type="ORF">PSON_ATCC_30995.1.T0170299</name>
</gene>
<dbReference type="GO" id="GO:0005524">
    <property type="term" value="F:ATP binding"/>
    <property type="evidence" value="ECO:0007669"/>
    <property type="project" value="UniProtKB-UniRule"/>
</dbReference>
<keyword evidence="4" id="KW-0418">Kinase</keyword>
<keyword evidence="1 3" id="KW-0547">Nucleotide-binding</keyword>
<keyword evidence="2 3" id="KW-0067">ATP-binding</keyword>
<name>A0A8S1LBD0_9CILI</name>
<feature type="domain" description="Protein kinase" evidence="6">
    <location>
        <begin position="98"/>
        <end position="357"/>
    </location>
</feature>
<accession>A0A8S1LBD0</accession>
<dbReference type="SMART" id="SM00220">
    <property type="entry name" value="S_TKc"/>
    <property type="match status" value="1"/>
</dbReference>
<dbReference type="Proteomes" id="UP000692954">
    <property type="component" value="Unassembled WGS sequence"/>
</dbReference>
<dbReference type="GO" id="GO:0004674">
    <property type="term" value="F:protein serine/threonine kinase activity"/>
    <property type="evidence" value="ECO:0007669"/>
    <property type="project" value="UniProtKB-KW"/>
</dbReference>
<dbReference type="PROSITE" id="PS50011">
    <property type="entry name" value="PROTEIN_KINASE_DOM"/>
    <property type="match status" value="1"/>
</dbReference>
<dbReference type="PANTHER" id="PTHR24346:SF30">
    <property type="entry name" value="MATERNAL EMBRYONIC LEUCINE ZIPPER KINASE"/>
    <property type="match status" value="1"/>
</dbReference>
<dbReference type="GO" id="GO:0005737">
    <property type="term" value="C:cytoplasm"/>
    <property type="evidence" value="ECO:0007669"/>
    <property type="project" value="TreeGrafter"/>
</dbReference>
<dbReference type="EMBL" id="CAJJDN010000017">
    <property type="protein sequence ID" value="CAD8063222.1"/>
    <property type="molecule type" value="Genomic_DNA"/>
</dbReference>
<evidence type="ECO:0000256" key="1">
    <source>
        <dbReference type="ARBA" id="ARBA00022741"/>
    </source>
</evidence>
<proteinExistence type="inferred from homology"/>
<protein>
    <recommendedName>
        <fullName evidence="6">Protein kinase domain-containing protein</fullName>
    </recommendedName>
</protein>
<feature type="compositionally biased region" description="Polar residues" evidence="5">
    <location>
        <begin position="392"/>
        <end position="419"/>
    </location>
</feature>
<comment type="caution">
    <text evidence="7">The sequence shown here is derived from an EMBL/GenBank/DDBJ whole genome shotgun (WGS) entry which is preliminary data.</text>
</comment>
<feature type="compositionally biased region" description="Low complexity" evidence="5">
    <location>
        <begin position="420"/>
        <end position="437"/>
    </location>
</feature>
<keyword evidence="4" id="KW-0808">Transferase</keyword>
<reference evidence="7" key="1">
    <citation type="submission" date="2021-01" db="EMBL/GenBank/DDBJ databases">
        <authorList>
            <consortium name="Genoscope - CEA"/>
            <person name="William W."/>
        </authorList>
    </citation>
    <scope>NUCLEOTIDE SEQUENCE</scope>
</reference>
<dbReference type="FunFam" id="1.10.510.10:FF:001335">
    <property type="entry name" value="Uncharacterized protein"/>
    <property type="match status" value="1"/>
</dbReference>
<dbReference type="InterPro" id="IPR008271">
    <property type="entry name" value="Ser/Thr_kinase_AS"/>
</dbReference>
<dbReference type="PROSITE" id="PS00108">
    <property type="entry name" value="PROTEIN_KINASE_ST"/>
    <property type="match status" value="1"/>
</dbReference>
<dbReference type="AlphaFoldDB" id="A0A8S1LBD0"/>
<feature type="binding site" evidence="3">
    <location>
        <position position="127"/>
    </location>
    <ligand>
        <name>ATP</name>
        <dbReference type="ChEBI" id="CHEBI:30616"/>
    </ligand>
</feature>
<dbReference type="InterPro" id="IPR000719">
    <property type="entry name" value="Prot_kinase_dom"/>
</dbReference>
<keyword evidence="8" id="KW-1185">Reference proteome</keyword>
<organism evidence="7 8">
    <name type="scientific">Paramecium sonneborni</name>
    <dbReference type="NCBI Taxonomy" id="65129"/>
    <lineage>
        <taxon>Eukaryota</taxon>
        <taxon>Sar</taxon>
        <taxon>Alveolata</taxon>
        <taxon>Ciliophora</taxon>
        <taxon>Intramacronucleata</taxon>
        <taxon>Oligohymenophorea</taxon>
        <taxon>Peniculida</taxon>
        <taxon>Parameciidae</taxon>
        <taxon>Paramecium</taxon>
    </lineage>
</organism>
<dbReference type="CDD" id="cd14003">
    <property type="entry name" value="STKc_AMPK-like"/>
    <property type="match status" value="1"/>
</dbReference>
<evidence type="ECO:0000256" key="5">
    <source>
        <dbReference type="SAM" id="MobiDB-lite"/>
    </source>
</evidence>
<sequence length="450" mass="51571">MDAYYEDYTPATNNKDIKIYRNGDSNLCCTLTIRDNTKFHEIRKSLQQKWDTYFNRLRLFNQEGVEITEDDLDYIKNGTVLFASKGEEFDESFQLAEYEQLQDIGEGGFGKVVLGRHKQTGEKVAIKMVKQTLTNAQDVDMIFREARALKSLKHDNIVKIYNAFFLQNLQTVYIMEYLEGGELLQYLQTKGRFEENEARHYFKQLVSAISYCHQKKIIHRDLKLENLLLTSKDSGIIKCIDFGISGFASNDNPENADAGSLRYMAPELLKGMDKAVSPLVDVWSMGIILYGMLFGTLPFTGNTNKEIITQISEGKVMIPNDFNNKLSQNCQDCLYRTLEPDPKKRITSIELLNHPFVTNENTLSTNSNSTNKPKIQTQLQQIDEDENPGLKQVQSATNKKQNLQFTKQHPQSSRQLIQTQKKTSQQSPLLLQKQSQSVGQTTKMTKFSKK</sequence>
<dbReference type="OrthoDB" id="10252354at2759"/>
<evidence type="ECO:0000313" key="7">
    <source>
        <dbReference type="EMBL" id="CAD8063222.1"/>
    </source>
</evidence>
<keyword evidence="4" id="KW-0723">Serine/threonine-protein kinase</keyword>
<evidence type="ECO:0000256" key="3">
    <source>
        <dbReference type="PROSITE-ProRule" id="PRU10141"/>
    </source>
</evidence>
<feature type="region of interest" description="Disordered" evidence="5">
    <location>
        <begin position="382"/>
        <end position="450"/>
    </location>
</feature>
<evidence type="ECO:0000259" key="6">
    <source>
        <dbReference type="PROSITE" id="PS50011"/>
    </source>
</evidence>
<evidence type="ECO:0000256" key="2">
    <source>
        <dbReference type="ARBA" id="ARBA00022840"/>
    </source>
</evidence>
<comment type="similarity">
    <text evidence="4">Belongs to the protein kinase superfamily.</text>
</comment>
<feature type="compositionally biased region" description="Polar residues" evidence="5">
    <location>
        <begin position="438"/>
        <end position="450"/>
    </location>
</feature>
<dbReference type="InterPro" id="IPR017441">
    <property type="entry name" value="Protein_kinase_ATP_BS"/>
</dbReference>
<dbReference type="GO" id="GO:0035556">
    <property type="term" value="P:intracellular signal transduction"/>
    <property type="evidence" value="ECO:0007669"/>
    <property type="project" value="TreeGrafter"/>
</dbReference>
<evidence type="ECO:0000313" key="8">
    <source>
        <dbReference type="Proteomes" id="UP000692954"/>
    </source>
</evidence>
<dbReference type="PROSITE" id="PS00107">
    <property type="entry name" value="PROTEIN_KINASE_ATP"/>
    <property type="match status" value="1"/>
</dbReference>
<dbReference type="Pfam" id="PF00069">
    <property type="entry name" value="Pkinase"/>
    <property type="match status" value="1"/>
</dbReference>
<dbReference type="PANTHER" id="PTHR24346">
    <property type="entry name" value="MAP/MICROTUBULE AFFINITY-REGULATING KINASE"/>
    <property type="match status" value="1"/>
</dbReference>
<evidence type="ECO:0000256" key="4">
    <source>
        <dbReference type="RuleBase" id="RU000304"/>
    </source>
</evidence>